<comment type="caution">
    <text evidence="3">The sequence shown here is derived from an EMBL/GenBank/DDBJ whole genome shotgun (WGS) entry which is preliminary data.</text>
</comment>
<dbReference type="Proteomes" id="UP000011626">
    <property type="component" value="Unassembled WGS sequence"/>
</dbReference>
<dbReference type="InterPro" id="IPR011032">
    <property type="entry name" value="GroES-like_sf"/>
</dbReference>
<dbReference type="Gene3D" id="3.90.180.10">
    <property type="entry name" value="Medium-chain alcohol dehydrogenases, catalytic domain"/>
    <property type="match status" value="1"/>
</dbReference>
<dbReference type="AlphaFoldDB" id="M0D2V4"/>
<dbReference type="InterPro" id="IPR051603">
    <property type="entry name" value="Zinc-ADH_QOR/CCCR"/>
</dbReference>
<organism evidence="3 4">
    <name type="scientific">Halosimplex carlsbadense 2-9-1</name>
    <dbReference type="NCBI Taxonomy" id="797114"/>
    <lineage>
        <taxon>Archaea</taxon>
        <taxon>Methanobacteriati</taxon>
        <taxon>Methanobacteriota</taxon>
        <taxon>Stenosarchaea group</taxon>
        <taxon>Halobacteria</taxon>
        <taxon>Halobacteriales</taxon>
        <taxon>Haloarculaceae</taxon>
        <taxon>Halosimplex</taxon>
    </lineage>
</organism>
<dbReference type="GO" id="GO:0016616">
    <property type="term" value="F:oxidoreductase activity, acting on the CH-OH group of donors, NAD or NADP as acceptor"/>
    <property type="evidence" value="ECO:0007669"/>
    <property type="project" value="UniProtKB-ARBA"/>
</dbReference>
<dbReference type="InterPro" id="IPR013149">
    <property type="entry name" value="ADH-like_C"/>
</dbReference>
<reference evidence="3 4" key="1">
    <citation type="journal article" date="2014" name="PLoS Genet.">
        <title>Phylogenetically driven sequencing of extremely halophilic archaea reveals strategies for static and dynamic osmo-response.</title>
        <authorList>
            <person name="Becker E.A."/>
            <person name="Seitzer P.M."/>
            <person name="Tritt A."/>
            <person name="Larsen D."/>
            <person name="Krusor M."/>
            <person name="Yao A.I."/>
            <person name="Wu D."/>
            <person name="Madern D."/>
            <person name="Eisen J.A."/>
            <person name="Darling A.E."/>
            <person name="Facciotti M.T."/>
        </authorList>
    </citation>
    <scope>NUCLEOTIDE SEQUENCE [LARGE SCALE GENOMIC DNA]</scope>
    <source>
        <strain evidence="3 4">2-9-1</strain>
    </source>
</reference>
<dbReference type="Pfam" id="PF08240">
    <property type="entry name" value="ADH_N"/>
    <property type="match status" value="1"/>
</dbReference>
<dbReference type="SUPFAM" id="SSF51735">
    <property type="entry name" value="NAD(P)-binding Rossmann-fold domains"/>
    <property type="match status" value="1"/>
</dbReference>
<protein>
    <submittedName>
        <fullName evidence="3">NADPH:quinone reductase</fullName>
    </submittedName>
</protein>
<dbReference type="GO" id="GO:0030554">
    <property type="term" value="F:adenyl nucleotide binding"/>
    <property type="evidence" value="ECO:0007669"/>
    <property type="project" value="UniProtKB-ARBA"/>
</dbReference>
<dbReference type="PANTHER" id="PTHR44154">
    <property type="entry name" value="QUINONE OXIDOREDUCTASE"/>
    <property type="match status" value="1"/>
</dbReference>
<dbReference type="GO" id="GO:0043168">
    <property type="term" value="F:anion binding"/>
    <property type="evidence" value="ECO:0007669"/>
    <property type="project" value="UniProtKB-ARBA"/>
</dbReference>
<dbReference type="STRING" id="797114.C475_03139"/>
<keyword evidence="1" id="KW-0521">NADP</keyword>
<dbReference type="Pfam" id="PF00107">
    <property type="entry name" value="ADH_zinc_N"/>
    <property type="match status" value="1"/>
</dbReference>
<proteinExistence type="predicted"/>
<dbReference type="eggNOG" id="arCOG01458">
    <property type="taxonomic scope" value="Archaea"/>
</dbReference>
<dbReference type="RefSeq" id="WP_006882300.1">
    <property type="nucleotide sequence ID" value="NZ_AOIU01000008.1"/>
</dbReference>
<dbReference type="InterPro" id="IPR013154">
    <property type="entry name" value="ADH-like_N"/>
</dbReference>
<dbReference type="SMART" id="SM00829">
    <property type="entry name" value="PKS_ER"/>
    <property type="match status" value="1"/>
</dbReference>
<dbReference type="OrthoDB" id="75495at2157"/>
<dbReference type="InterPro" id="IPR020843">
    <property type="entry name" value="ER"/>
</dbReference>
<dbReference type="PANTHER" id="PTHR44154:SF1">
    <property type="entry name" value="QUINONE OXIDOREDUCTASE"/>
    <property type="match status" value="1"/>
</dbReference>
<sequence>MQAAAFTDLVGPDGVRVVDRPDPEPERGEAVVDVEACSINRHDLWILEGDSAMVDADDLPFVSGLDVAGTVSAVGPDATGVEPGDRVVLCPNETCGRCRFCRDGPENLCENFSLYHGGLAERARVSADRLVALPDGVDAATAAALPTAYMTAYRMLQRAAVEAGDRVFVPGATGGVGVATVQLCDALGLESVGTSRSPAKLDRVRDVGLDRGIESADTDEIEAAIDEPVDAVVNHLGGEYSKLGQSVLRRGGTMVVCGRTAGGTSEFDVADLFLGHKRIVGSTMGTQPDLQRLVELVADGAFSPLVNETYPLAETGAAFAAMAERESVGKLVVAP</sequence>
<dbReference type="PATRIC" id="fig|797114.5.peg.633"/>
<gene>
    <name evidence="3" type="ORF">C475_03139</name>
</gene>
<feature type="domain" description="Enoyl reductase (ER)" evidence="2">
    <location>
        <begin position="11"/>
        <end position="333"/>
    </location>
</feature>
<dbReference type="GO" id="GO:0044281">
    <property type="term" value="P:small molecule metabolic process"/>
    <property type="evidence" value="ECO:0007669"/>
    <property type="project" value="UniProtKB-ARBA"/>
</dbReference>
<evidence type="ECO:0000259" key="2">
    <source>
        <dbReference type="SMART" id="SM00829"/>
    </source>
</evidence>
<evidence type="ECO:0000256" key="1">
    <source>
        <dbReference type="ARBA" id="ARBA00022857"/>
    </source>
</evidence>
<accession>M0D2V4</accession>
<keyword evidence="4" id="KW-1185">Reference proteome</keyword>
<name>M0D2V4_9EURY</name>
<dbReference type="InterPro" id="IPR036291">
    <property type="entry name" value="NAD(P)-bd_dom_sf"/>
</dbReference>
<dbReference type="SUPFAM" id="SSF50129">
    <property type="entry name" value="GroES-like"/>
    <property type="match status" value="1"/>
</dbReference>
<evidence type="ECO:0000313" key="4">
    <source>
        <dbReference type="Proteomes" id="UP000011626"/>
    </source>
</evidence>
<dbReference type="EMBL" id="AOIU01000008">
    <property type="protein sequence ID" value="ELZ29178.1"/>
    <property type="molecule type" value="Genomic_DNA"/>
</dbReference>
<evidence type="ECO:0000313" key="3">
    <source>
        <dbReference type="EMBL" id="ELZ29178.1"/>
    </source>
</evidence>